<keyword evidence="2 4" id="KW-0238">DNA-binding</keyword>
<dbReference type="InterPro" id="IPR041674">
    <property type="entry name" value="TetR_C_22"/>
</dbReference>
<dbReference type="Proteomes" id="UP000617531">
    <property type="component" value="Unassembled WGS sequence"/>
</dbReference>
<dbReference type="PRINTS" id="PR00455">
    <property type="entry name" value="HTHTETR"/>
</dbReference>
<dbReference type="InterPro" id="IPR009057">
    <property type="entry name" value="Homeodomain-like_sf"/>
</dbReference>
<keyword evidence="1" id="KW-0805">Transcription regulation</keyword>
<evidence type="ECO:0000256" key="3">
    <source>
        <dbReference type="ARBA" id="ARBA00023163"/>
    </source>
</evidence>
<dbReference type="PANTHER" id="PTHR30055">
    <property type="entry name" value="HTH-TYPE TRANSCRIPTIONAL REGULATOR RUTR"/>
    <property type="match status" value="1"/>
</dbReference>
<evidence type="ECO:0000256" key="1">
    <source>
        <dbReference type="ARBA" id="ARBA00023015"/>
    </source>
</evidence>
<dbReference type="Pfam" id="PF00440">
    <property type="entry name" value="TetR_N"/>
    <property type="match status" value="1"/>
</dbReference>
<evidence type="ECO:0000256" key="4">
    <source>
        <dbReference type="PROSITE-ProRule" id="PRU00335"/>
    </source>
</evidence>
<dbReference type="Gene3D" id="1.10.357.10">
    <property type="entry name" value="Tetracycline Repressor, domain 2"/>
    <property type="match status" value="1"/>
</dbReference>
<keyword evidence="7" id="KW-1185">Reference proteome</keyword>
<feature type="domain" description="HTH tetR-type" evidence="5">
    <location>
        <begin position="27"/>
        <end position="87"/>
    </location>
</feature>
<evidence type="ECO:0000256" key="2">
    <source>
        <dbReference type="ARBA" id="ARBA00023125"/>
    </source>
</evidence>
<dbReference type="GO" id="GO:0000976">
    <property type="term" value="F:transcription cis-regulatory region binding"/>
    <property type="evidence" value="ECO:0007669"/>
    <property type="project" value="TreeGrafter"/>
</dbReference>
<dbReference type="Pfam" id="PF17928">
    <property type="entry name" value="TetR_C_22"/>
    <property type="match status" value="1"/>
</dbReference>
<dbReference type="InterPro" id="IPR001647">
    <property type="entry name" value="HTH_TetR"/>
</dbReference>
<dbReference type="AlphaFoldDB" id="A0A8J3GSU6"/>
<dbReference type="EMBL" id="BNAI01000008">
    <property type="protein sequence ID" value="GHF24681.1"/>
    <property type="molecule type" value="Genomic_DNA"/>
</dbReference>
<evidence type="ECO:0000313" key="6">
    <source>
        <dbReference type="EMBL" id="GHF24681.1"/>
    </source>
</evidence>
<dbReference type="InterPro" id="IPR050109">
    <property type="entry name" value="HTH-type_TetR-like_transc_reg"/>
</dbReference>
<gene>
    <name evidence="6" type="ORF">GCM10011600_27260</name>
</gene>
<reference evidence="6" key="1">
    <citation type="journal article" date="2014" name="Int. J. Syst. Evol. Microbiol.">
        <title>Complete genome sequence of Corynebacterium casei LMG S-19264T (=DSM 44701T), isolated from a smear-ripened cheese.</title>
        <authorList>
            <consortium name="US DOE Joint Genome Institute (JGI-PGF)"/>
            <person name="Walter F."/>
            <person name="Albersmeier A."/>
            <person name="Kalinowski J."/>
            <person name="Ruckert C."/>
        </authorList>
    </citation>
    <scope>NUCLEOTIDE SEQUENCE</scope>
    <source>
        <strain evidence="6">CGMCC 1.16548</strain>
    </source>
</reference>
<name>A0A8J3GSU6_9MICO</name>
<sequence length="219" mass="23380">MAQTHLEAPRVESTAIIRNEPVQARSAARLTALLDAAANVVHEIGYERLTTAMVAERAGASIGTVYRYFPDRIAVLQSLAARNVERTSDSTFAALMDPAHPDWFTALGAVFDNIKAAYRDEPGFASLRYGDVLDLRPATGRPAMQGFADRLFDALVSRFGLDGSDAARLAFSAMVVATDALTARAFTNDPQGDEDYLLAGVATAAALMAPFWPTPASAA</sequence>
<dbReference type="PANTHER" id="PTHR30055:SF234">
    <property type="entry name" value="HTH-TYPE TRANSCRIPTIONAL REGULATOR BETI"/>
    <property type="match status" value="1"/>
</dbReference>
<evidence type="ECO:0000313" key="7">
    <source>
        <dbReference type="Proteomes" id="UP000617531"/>
    </source>
</evidence>
<dbReference type="RefSeq" id="WP_191284087.1">
    <property type="nucleotide sequence ID" value="NZ_BNAI01000008.1"/>
</dbReference>
<evidence type="ECO:0000259" key="5">
    <source>
        <dbReference type="PROSITE" id="PS50977"/>
    </source>
</evidence>
<proteinExistence type="predicted"/>
<accession>A0A8J3GSU6</accession>
<protein>
    <recommendedName>
        <fullName evidence="5">HTH tetR-type domain-containing protein</fullName>
    </recommendedName>
</protein>
<dbReference type="GO" id="GO:0003700">
    <property type="term" value="F:DNA-binding transcription factor activity"/>
    <property type="evidence" value="ECO:0007669"/>
    <property type="project" value="TreeGrafter"/>
</dbReference>
<comment type="caution">
    <text evidence="6">The sequence shown here is derived from an EMBL/GenBank/DDBJ whole genome shotgun (WGS) entry which is preliminary data.</text>
</comment>
<keyword evidence="3" id="KW-0804">Transcription</keyword>
<dbReference type="PROSITE" id="PS50977">
    <property type="entry name" value="HTH_TETR_2"/>
    <property type="match status" value="1"/>
</dbReference>
<reference evidence="6" key="2">
    <citation type="submission" date="2020-09" db="EMBL/GenBank/DDBJ databases">
        <authorList>
            <person name="Sun Q."/>
            <person name="Zhou Y."/>
        </authorList>
    </citation>
    <scope>NUCLEOTIDE SEQUENCE</scope>
    <source>
        <strain evidence="6">CGMCC 1.16548</strain>
    </source>
</reference>
<organism evidence="6 7">
    <name type="scientific">Pseudolysinimonas yzui</name>
    <dbReference type="NCBI Taxonomy" id="2708254"/>
    <lineage>
        <taxon>Bacteria</taxon>
        <taxon>Bacillati</taxon>
        <taxon>Actinomycetota</taxon>
        <taxon>Actinomycetes</taxon>
        <taxon>Micrococcales</taxon>
        <taxon>Microbacteriaceae</taxon>
        <taxon>Pseudolysinimonas</taxon>
    </lineage>
</organism>
<feature type="DNA-binding region" description="H-T-H motif" evidence="4">
    <location>
        <begin position="50"/>
        <end position="69"/>
    </location>
</feature>
<dbReference type="SUPFAM" id="SSF46689">
    <property type="entry name" value="Homeodomain-like"/>
    <property type="match status" value="1"/>
</dbReference>